<keyword evidence="2" id="KW-1185">Reference proteome</keyword>
<evidence type="ECO:0000313" key="1">
    <source>
        <dbReference type="EMBL" id="GBP20040.1"/>
    </source>
</evidence>
<protein>
    <submittedName>
        <fullName evidence="1">Uncharacterized protein</fullName>
    </submittedName>
</protein>
<organism evidence="1 2">
    <name type="scientific">Eumeta variegata</name>
    <name type="common">Bagworm moth</name>
    <name type="synonym">Eumeta japonica</name>
    <dbReference type="NCBI Taxonomy" id="151549"/>
    <lineage>
        <taxon>Eukaryota</taxon>
        <taxon>Metazoa</taxon>
        <taxon>Ecdysozoa</taxon>
        <taxon>Arthropoda</taxon>
        <taxon>Hexapoda</taxon>
        <taxon>Insecta</taxon>
        <taxon>Pterygota</taxon>
        <taxon>Neoptera</taxon>
        <taxon>Endopterygota</taxon>
        <taxon>Lepidoptera</taxon>
        <taxon>Glossata</taxon>
        <taxon>Ditrysia</taxon>
        <taxon>Tineoidea</taxon>
        <taxon>Psychidae</taxon>
        <taxon>Oiketicinae</taxon>
        <taxon>Eumeta</taxon>
    </lineage>
</organism>
<dbReference type="AlphaFoldDB" id="A0A4C1U1C1"/>
<sequence>MVIIIQTIASPRSRYVLAVSRDGRRLLLLRQSVVGKPNLFHTRCRPVTNSVVITEPLLVKERFNFFSDVSLRLYLSVFDVAEEKVPPLNSLCGLREKRTLPHRPTNSLAEPHGSLKFTLEGHANVPTELDAAYCAISVHLSKHINIKNPRV</sequence>
<comment type="caution">
    <text evidence="1">The sequence shown here is derived from an EMBL/GenBank/DDBJ whole genome shotgun (WGS) entry which is preliminary data.</text>
</comment>
<reference evidence="1 2" key="1">
    <citation type="journal article" date="2019" name="Commun. Biol.">
        <title>The bagworm genome reveals a unique fibroin gene that provides high tensile strength.</title>
        <authorList>
            <person name="Kono N."/>
            <person name="Nakamura H."/>
            <person name="Ohtoshi R."/>
            <person name="Tomita M."/>
            <person name="Numata K."/>
            <person name="Arakawa K."/>
        </authorList>
    </citation>
    <scope>NUCLEOTIDE SEQUENCE [LARGE SCALE GENOMIC DNA]</scope>
</reference>
<gene>
    <name evidence="1" type="ORF">EVAR_13807_1</name>
</gene>
<accession>A0A4C1U1C1</accession>
<proteinExistence type="predicted"/>
<name>A0A4C1U1C1_EUMVA</name>
<dbReference type="Proteomes" id="UP000299102">
    <property type="component" value="Unassembled WGS sequence"/>
</dbReference>
<evidence type="ECO:0000313" key="2">
    <source>
        <dbReference type="Proteomes" id="UP000299102"/>
    </source>
</evidence>
<dbReference type="EMBL" id="BGZK01000114">
    <property type="protein sequence ID" value="GBP20040.1"/>
    <property type="molecule type" value="Genomic_DNA"/>
</dbReference>